<dbReference type="PANTHER" id="PTHR15670">
    <property type="entry name" value="RHO GTPASE ACTIVATING PROTEIN 11A"/>
    <property type="match status" value="1"/>
</dbReference>
<comment type="caution">
    <text evidence="2">The sequence shown here is derived from an EMBL/GenBank/DDBJ whole genome shotgun (WGS) entry which is preliminary data.</text>
</comment>
<keyword evidence="3" id="KW-1185">Reference proteome</keyword>
<dbReference type="Proteomes" id="UP000567822">
    <property type="component" value="Unassembled WGS sequence"/>
</dbReference>
<dbReference type="GO" id="GO:0005096">
    <property type="term" value="F:GTPase activator activity"/>
    <property type="evidence" value="ECO:0007669"/>
    <property type="project" value="TreeGrafter"/>
</dbReference>
<evidence type="ECO:0000313" key="3">
    <source>
        <dbReference type="Proteomes" id="UP000567822"/>
    </source>
</evidence>
<feature type="region of interest" description="Disordered" evidence="1">
    <location>
        <begin position="593"/>
        <end position="612"/>
    </location>
</feature>
<reference evidence="2 3" key="1">
    <citation type="submission" date="2019-09" db="EMBL/GenBank/DDBJ databases">
        <title>Bird 10,000 Genomes (B10K) Project - Family phase.</title>
        <authorList>
            <person name="Zhang G."/>
        </authorList>
    </citation>
    <scope>NUCLEOTIDE SEQUENCE [LARGE SCALE GENOMIC DNA]</scope>
    <source>
        <strain evidence="2">B10K-DU-009-59</strain>
        <tissue evidence="2">Muscle</tissue>
    </source>
</reference>
<feature type="non-terminal residue" evidence="2">
    <location>
        <position position="791"/>
    </location>
</feature>
<dbReference type="EMBL" id="VXAN01000032">
    <property type="protein sequence ID" value="NXK59741.1"/>
    <property type="molecule type" value="Genomic_DNA"/>
</dbReference>
<dbReference type="AlphaFoldDB" id="A0A7L0KT64"/>
<dbReference type="InterPro" id="IPR042869">
    <property type="entry name" value="ARHGAP11A/B"/>
</dbReference>
<evidence type="ECO:0000256" key="1">
    <source>
        <dbReference type="SAM" id="MobiDB-lite"/>
    </source>
</evidence>
<evidence type="ECO:0000313" key="2">
    <source>
        <dbReference type="EMBL" id="NXK59741.1"/>
    </source>
</evidence>
<protein>
    <submittedName>
        <fullName evidence="2">RHGBA protein</fullName>
    </submittedName>
</protein>
<dbReference type="PANTHER" id="PTHR15670:SF4">
    <property type="entry name" value="RHO GTPASE-ACTIVATING PROTEIN 11A"/>
    <property type="match status" value="1"/>
</dbReference>
<feature type="region of interest" description="Disordered" evidence="1">
    <location>
        <begin position="60"/>
        <end position="79"/>
    </location>
</feature>
<feature type="non-terminal residue" evidence="2">
    <location>
        <position position="1"/>
    </location>
</feature>
<name>A0A7L0KT64_9SYLV</name>
<proteinExistence type="predicted"/>
<organism evidence="2 3">
    <name type="scientific">Sylvietta virens</name>
    <name type="common">Green crombec</name>
    <dbReference type="NCBI Taxonomy" id="208069"/>
    <lineage>
        <taxon>Eukaryota</taxon>
        <taxon>Metazoa</taxon>
        <taxon>Chordata</taxon>
        <taxon>Craniata</taxon>
        <taxon>Vertebrata</taxon>
        <taxon>Euteleostomi</taxon>
        <taxon>Archelosauria</taxon>
        <taxon>Archosauria</taxon>
        <taxon>Dinosauria</taxon>
        <taxon>Saurischia</taxon>
        <taxon>Theropoda</taxon>
        <taxon>Coelurosauria</taxon>
        <taxon>Aves</taxon>
        <taxon>Neognathae</taxon>
        <taxon>Neoaves</taxon>
        <taxon>Telluraves</taxon>
        <taxon>Australaves</taxon>
        <taxon>Passeriformes</taxon>
        <taxon>Sylvioidea</taxon>
        <taxon>Sylviidae</taxon>
        <taxon>Acrocephalinae</taxon>
        <taxon>Sylvietta</taxon>
    </lineage>
</organism>
<accession>A0A7L0KT64</accession>
<feature type="region of interest" description="Disordered" evidence="1">
    <location>
        <begin position="754"/>
        <end position="791"/>
    </location>
</feature>
<gene>
    <name evidence="2" type="primary">Arhgap11a</name>
    <name evidence="2" type="ORF">SYLVIR_R05799</name>
</gene>
<sequence>LHSNENEKMSTSTEKKIRLQAAVVETLIDHAAEIGQVPEFILEKIPSMLGVDVFQSTPSLWGHEDSENESPSECKRRRHRSVGVLSSVTPVVLTPSTKRKLPTDCSQGLSSKKRRSFKHSFAFDSYKYNFFPVVQFEASPCVCLESSQTSLSPSIMGENNVSSTGNRRSKRLASKKLYRAESGKTGCFSPKISRKEMVRRSLRLKFGLGKSNREMNIVSGCAAGSRSENIGRRLASQQVRSHLYVNCFLGKRIGLEQAYVSSSRNVSKSEENLLTPKCHNKVVHRMSWNSPPAVMDSQVICKNEQLLPGHTEMGVSSSESVLIFRKQPVIPDEFKSATISKQDNNLELAHCEDESNSTTETLLKVKQAFSASGSILHNLLSDKKLSLSAVASEILNETPCPSGLSSVKELLAEEVSENLANGKSRELLHQLNQSAAADKQQSKKEEINVLEKRNFKTSIEIELEVPKPAIRKVKELPVPQVLAKEDRFTVENSSTKDDLHKSDFSGRKEEIELIHSQTAENCMVKCCNLEEGTTKPSLAGQLPTSQLPKSQNEMGNQYLKAENSDKVLTRTSSVSDHGKVSDHIQWFNQLSLNDPNSASKTKPPLKFQRTPVRQSVRRMNSLLEANRQSVSSQTVKSSGVGSPLVKSLSYDSALFPCMGKPSKNSMLLPRRSESTRDQVSAAHKQLDLTSKSCCRPVHLSDKPDVSVRTVGINEQKATVHPSKSVLEDLTNHEMVKSSLKVNANRNIQGAAPEKSMITRSASGKERVRYRGSPKNPISEVKLLPTAKPVDL</sequence>